<proteinExistence type="predicted"/>
<dbReference type="AlphaFoldDB" id="J7SBH8"/>
<organism evidence="2 3">
    <name type="scientific">Huiozyma naganishii (strain ATCC MYA-139 / BCRC 22969 / CBS 8797 / KCTC 17520 / NBRC 10181 / NCYC 3082 / Yp74L-3)</name>
    <name type="common">Yeast</name>
    <name type="synonym">Kazachstania naganishii</name>
    <dbReference type="NCBI Taxonomy" id="1071383"/>
    <lineage>
        <taxon>Eukaryota</taxon>
        <taxon>Fungi</taxon>
        <taxon>Dikarya</taxon>
        <taxon>Ascomycota</taxon>
        <taxon>Saccharomycotina</taxon>
        <taxon>Saccharomycetes</taxon>
        <taxon>Saccharomycetales</taxon>
        <taxon>Saccharomycetaceae</taxon>
        <taxon>Huiozyma</taxon>
    </lineage>
</organism>
<feature type="region of interest" description="Disordered" evidence="1">
    <location>
        <begin position="244"/>
        <end position="263"/>
    </location>
</feature>
<dbReference type="EMBL" id="HE978326">
    <property type="protein sequence ID" value="CCK73056.1"/>
    <property type="molecule type" value="Genomic_DNA"/>
</dbReference>
<feature type="compositionally biased region" description="Basic and acidic residues" evidence="1">
    <location>
        <begin position="244"/>
        <end position="255"/>
    </location>
</feature>
<accession>J7SBH8</accession>
<evidence type="ECO:0000256" key="1">
    <source>
        <dbReference type="SAM" id="MobiDB-lite"/>
    </source>
</evidence>
<dbReference type="OMA" id="HYKQASA"/>
<dbReference type="Proteomes" id="UP000006310">
    <property type="component" value="Chromosome 13"/>
</dbReference>
<sequence>MGCFRSGAGHQQLQEDAMAHASDPLLDTFTRWSQYTGDSGGHHHRGVPLHTGRRVSRQVDFTNRSEYEQHKSRNKFIFHRGFSLRGSQRENRPTPPVRPKFHSQQGLQSFLEYVDLEELQLQDSLVQETRNVVPVFTPANIYGRNSKVGISRVIAPPMPPQRAPSVIKRHVLPSRTPSVKSTRAGADAVPPRPHDVPQRRTPHRSHTISTLPSRRDPPLVGLWARYLELVILQRTQLRVSLLRGEREGQDEREQRNAVPITVH</sequence>
<evidence type="ECO:0000313" key="2">
    <source>
        <dbReference type="EMBL" id="CCK73056.1"/>
    </source>
</evidence>
<name>J7SBH8_HUIN7</name>
<dbReference type="GeneID" id="34528836"/>
<dbReference type="STRING" id="1071383.J7SBH8"/>
<keyword evidence="3" id="KW-1185">Reference proteome</keyword>
<dbReference type="HOGENOM" id="CLU_1057933_0_0_1"/>
<reference evidence="3" key="2">
    <citation type="submission" date="2012-08" db="EMBL/GenBank/DDBJ databases">
        <title>Genome sequence of Kazachstania naganishii.</title>
        <authorList>
            <person name="Gordon J.L."/>
            <person name="Armisen D."/>
            <person name="Proux-Wera E."/>
            <person name="OhEigeartaigh S.S."/>
            <person name="Byrne K.P."/>
            <person name="Wolfe K.H."/>
        </authorList>
    </citation>
    <scope>NUCLEOTIDE SEQUENCE [LARGE SCALE GENOMIC DNA]</scope>
    <source>
        <strain evidence="3">ATCC MYA-139 / BCRC 22969 / CBS 8797 / CCRC 22969 / KCTC 17520 / NBRC 10181 / NCYC 3082</strain>
    </source>
</reference>
<gene>
    <name evidence="2" type="primary">KNAG0M02030</name>
    <name evidence="2" type="ordered locus">KNAG_0M02030</name>
</gene>
<protein>
    <submittedName>
        <fullName evidence="2">Uncharacterized protein</fullName>
    </submittedName>
</protein>
<dbReference type="KEGG" id="kng:KNAG_0M02030"/>
<dbReference type="OrthoDB" id="4036037at2759"/>
<reference evidence="2 3" key="1">
    <citation type="journal article" date="2011" name="Proc. Natl. Acad. Sci. U.S.A.">
        <title>Evolutionary erosion of yeast sex chromosomes by mating-type switching accidents.</title>
        <authorList>
            <person name="Gordon J.L."/>
            <person name="Armisen D."/>
            <person name="Proux-Wera E."/>
            <person name="Oheigeartaigh S.S."/>
            <person name="Byrne K.P."/>
            <person name="Wolfe K.H."/>
        </authorList>
    </citation>
    <scope>NUCLEOTIDE SEQUENCE [LARGE SCALE GENOMIC DNA]</scope>
    <source>
        <strain evidence="3">ATCC MYA-139 / BCRC 22969 / CBS 8797 / CCRC 22969 / KCTC 17520 / NBRC 10181 / NCYC 3082</strain>
    </source>
</reference>
<dbReference type="RefSeq" id="XP_022467300.1">
    <property type="nucleotide sequence ID" value="XM_022611067.1"/>
</dbReference>
<evidence type="ECO:0000313" key="3">
    <source>
        <dbReference type="Proteomes" id="UP000006310"/>
    </source>
</evidence>
<feature type="region of interest" description="Disordered" evidence="1">
    <location>
        <begin position="176"/>
        <end position="213"/>
    </location>
</feature>
<dbReference type="eggNOG" id="ENOG502SAJ9">
    <property type="taxonomic scope" value="Eukaryota"/>
</dbReference>